<dbReference type="GO" id="GO:0005524">
    <property type="term" value="F:ATP binding"/>
    <property type="evidence" value="ECO:0007669"/>
    <property type="project" value="InterPro"/>
</dbReference>
<dbReference type="InParanoid" id="G0QPB1"/>
<dbReference type="OMA" id="KYKTECE"/>
<keyword evidence="3" id="KW-0548">Nucleotidyltransferase</keyword>
<dbReference type="GO" id="GO:0008663">
    <property type="term" value="F:2',3'-cyclic-nucleotide 2'-phosphodiesterase activity"/>
    <property type="evidence" value="ECO:0007669"/>
    <property type="project" value="UniProtKB-EC"/>
</dbReference>
<dbReference type="Gene3D" id="3.30.70.1620">
    <property type="match status" value="1"/>
</dbReference>
<dbReference type="GO" id="GO:0004828">
    <property type="term" value="F:serine-tRNA ligase activity"/>
    <property type="evidence" value="ECO:0007669"/>
    <property type="project" value="UniProtKB-EC"/>
</dbReference>
<keyword evidence="3" id="KW-0436">Ligase</keyword>
<dbReference type="STRING" id="857967.G0QPB1"/>
<feature type="coiled-coil region" evidence="1">
    <location>
        <begin position="533"/>
        <end position="611"/>
    </location>
</feature>
<dbReference type="Proteomes" id="UP000008983">
    <property type="component" value="Unassembled WGS sequence"/>
</dbReference>
<dbReference type="SUPFAM" id="SSF75553">
    <property type="entry name" value="Smc hinge domain"/>
    <property type="match status" value="1"/>
</dbReference>
<accession>G0QPB1</accession>
<protein>
    <submittedName>
        <fullName evidence="3">Smc c-terminal domain protein</fullName>
        <ecNumber evidence="3">2.7.7.49</ecNumber>
        <ecNumber evidence="3">3.1.4.16</ecNumber>
        <ecNumber evidence="3">6.1.1.11</ecNumber>
    </submittedName>
</protein>
<proteinExistence type="predicted"/>
<dbReference type="AlphaFoldDB" id="G0QPB1"/>
<dbReference type="GO" id="GO:0003964">
    <property type="term" value="F:RNA-directed DNA polymerase activity"/>
    <property type="evidence" value="ECO:0007669"/>
    <property type="project" value="UniProtKB-EC"/>
</dbReference>
<dbReference type="GO" id="GO:0005694">
    <property type="term" value="C:chromosome"/>
    <property type="evidence" value="ECO:0007669"/>
    <property type="project" value="InterPro"/>
</dbReference>
<keyword evidence="4" id="KW-1185">Reference proteome</keyword>
<dbReference type="EMBL" id="GL983540">
    <property type="protein sequence ID" value="EGR32948.1"/>
    <property type="molecule type" value="Genomic_DNA"/>
</dbReference>
<evidence type="ECO:0000256" key="1">
    <source>
        <dbReference type="SAM" id="Coils"/>
    </source>
</evidence>
<gene>
    <name evidence="3" type="ORF">IMG5_066040</name>
</gene>
<dbReference type="EC" id="3.1.4.16" evidence="3"/>
<dbReference type="EC" id="6.1.1.11" evidence="3"/>
<feature type="coiled-coil region" evidence="1">
    <location>
        <begin position="291"/>
        <end position="325"/>
    </location>
</feature>
<feature type="coiled-coil region" evidence="1">
    <location>
        <begin position="349"/>
        <end position="446"/>
    </location>
</feature>
<sequence>MIKNIQCKKIYIQQKKKKKSELEIESSQEVQNQHKIYRELQKIQGFYGEFGSLIRCTNKNYELACKVALGNNLDCLVVNNLQTAQIVNIVLQEKGISKEVMILQNLPEYQHVKISKTQMNSLAENIYEYIDIDIQNMKYNENNKLQTQIQNVLLYLLRGKLVTDSVEKAFELRKKRIKQIFQIITKDGNIISNDNSITSSGDKQQYLKKTIGTDKEIQQFQNQINKLEEQINLLIQQIEQIKEGSGEKEYNKLLEELQQQDHYIEIEKNEINIISLKINMIEQKQKKVSNLSQNSLEVQKYEEKIKEIENNINNVQNKICEIKQDVFMQFSNKHKIEMKDLTNNLAEDVERIFKNVEKQQLKINQIQENINQCEQKNQKTNQALKSYNENVENYQKAQEIYKEQIQEKQFLKEKENKNFKKKIEELNELKGKLQEIQIQNDEFYQELITKTKNLQKQKIQLKHSFSLLFEKKEQQIQESQIKQIFEVFQDKEIKKSQFQLQIEFQEEYGQEIGKSKIQYLIDNIDIKLLNSYQDSLENNLIKKRDEIQEYASKEITEGLLGGYPGQQVMGDDLKEKKEQLKQKLGELLSQKKEKEEKFKILKNKRKEIFDEFFKNVQNLVKLYYGELTKLPGKNKDKKALQILLLVMKKKNIREELIIFVVLQTKLIPLILKKNSVEEKRQQLKWHFIQPLPKVHLFQFQMRLRLHQIQLILLMLLMH</sequence>
<keyword evidence="3" id="KW-0808">Transferase</keyword>
<dbReference type="RefSeq" id="XP_004036934.1">
    <property type="nucleotide sequence ID" value="XM_004036886.1"/>
</dbReference>
<evidence type="ECO:0000313" key="4">
    <source>
        <dbReference type="Proteomes" id="UP000008983"/>
    </source>
</evidence>
<evidence type="ECO:0000313" key="3">
    <source>
        <dbReference type="EMBL" id="EGR32948.1"/>
    </source>
</evidence>
<dbReference type="EC" id="2.7.7.49" evidence="3"/>
<dbReference type="GO" id="GO:0051276">
    <property type="term" value="P:chromosome organization"/>
    <property type="evidence" value="ECO:0007669"/>
    <property type="project" value="InterPro"/>
</dbReference>
<dbReference type="eggNOG" id="KOG0018">
    <property type="taxonomic scope" value="Eukaryota"/>
</dbReference>
<dbReference type="Pfam" id="PF06470">
    <property type="entry name" value="SMC_hinge"/>
    <property type="match status" value="1"/>
</dbReference>
<dbReference type="PANTHER" id="PTHR18937">
    <property type="entry name" value="STRUCTURAL MAINTENANCE OF CHROMOSOMES SMC FAMILY MEMBER"/>
    <property type="match status" value="1"/>
</dbReference>
<dbReference type="InterPro" id="IPR010935">
    <property type="entry name" value="SMC_hinge"/>
</dbReference>
<reference evidence="3 4" key="1">
    <citation type="submission" date="2011-07" db="EMBL/GenBank/DDBJ databases">
        <authorList>
            <person name="Coyne R."/>
            <person name="Brami D."/>
            <person name="Johnson J."/>
            <person name="Hostetler J."/>
            <person name="Hannick L."/>
            <person name="Clark T."/>
            <person name="Cassidy-Hanley D."/>
            <person name="Inman J."/>
        </authorList>
    </citation>
    <scope>NUCLEOTIDE SEQUENCE [LARGE SCALE GENOMIC DNA]</scope>
    <source>
        <strain evidence="3 4">G5</strain>
    </source>
</reference>
<evidence type="ECO:0000259" key="2">
    <source>
        <dbReference type="SMART" id="SM00968"/>
    </source>
</evidence>
<name>G0QPB1_ICHMU</name>
<keyword evidence="3" id="KW-0378">Hydrolase</keyword>
<feature type="domain" description="SMC hinge" evidence="2">
    <location>
        <begin position="44"/>
        <end position="173"/>
    </location>
</feature>
<dbReference type="SMART" id="SM00968">
    <property type="entry name" value="SMC_hinge"/>
    <property type="match status" value="1"/>
</dbReference>
<dbReference type="GeneID" id="14909116"/>
<organism evidence="3 4">
    <name type="scientific">Ichthyophthirius multifiliis</name>
    <name type="common">White spot disease agent</name>
    <name type="synonym">Ich</name>
    <dbReference type="NCBI Taxonomy" id="5932"/>
    <lineage>
        <taxon>Eukaryota</taxon>
        <taxon>Sar</taxon>
        <taxon>Alveolata</taxon>
        <taxon>Ciliophora</taxon>
        <taxon>Intramacronucleata</taxon>
        <taxon>Oligohymenophorea</taxon>
        <taxon>Hymenostomatida</taxon>
        <taxon>Ophryoglenina</taxon>
        <taxon>Ichthyophthirius</taxon>
    </lineage>
</organism>
<dbReference type="Gene3D" id="1.20.1060.20">
    <property type="match status" value="1"/>
</dbReference>
<keyword evidence="1" id="KW-0175">Coiled coil</keyword>
<feature type="coiled-coil region" evidence="1">
    <location>
        <begin position="210"/>
        <end position="244"/>
    </location>
</feature>
<dbReference type="InterPro" id="IPR036277">
    <property type="entry name" value="SMC_hinge_sf"/>
</dbReference>